<name>A0AAW7YBX8_9GAMM</name>
<sequence length="179" mass="20104">MSVQSTPTATLPLADIVLPPPPSQWALAWGWWVLAIILLIAIAVALRGIHRYFQHRKAQKSALAVLATYRHNGSLSDLNTLLRQAALSYFPRQHVASLTGHTWLLFLDQQFTKPSLIGFVKNEAVWQRGLFSETSLTSEEYQQCYRLAETWLTHALPPSQSKPKAGLSSTEIKTENNRV</sequence>
<evidence type="ECO:0000256" key="2">
    <source>
        <dbReference type="SAM" id="Phobius"/>
    </source>
</evidence>
<keyword evidence="2" id="KW-1133">Transmembrane helix</keyword>
<keyword evidence="2" id="KW-0472">Membrane</keyword>
<gene>
    <name evidence="3" type="ORF">Q4568_22935</name>
</gene>
<comment type="caution">
    <text evidence="3">The sequence shown here is derived from an EMBL/GenBank/DDBJ whole genome shotgun (WGS) entry which is preliminary data.</text>
</comment>
<keyword evidence="2" id="KW-0812">Transmembrane</keyword>
<feature type="compositionally biased region" description="Polar residues" evidence="1">
    <location>
        <begin position="159"/>
        <end position="171"/>
    </location>
</feature>
<organism evidence="3 4">
    <name type="scientific">Photobacterium sanguinicancri</name>
    <dbReference type="NCBI Taxonomy" id="875932"/>
    <lineage>
        <taxon>Bacteria</taxon>
        <taxon>Pseudomonadati</taxon>
        <taxon>Pseudomonadota</taxon>
        <taxon>Gammaproteobacteria</taxon>
        <taxon>Vibrionales</taxon>
        <taxon>Vibrionaceae</taxon>
        <taxon>Photobacterium</taxon>
    </lineage>
</organism>
<dbReference type="Pfam" id="PF14316">
    <property type="entry name" value="DUF4381"/>
    <property type="match status" value="1"/>
</dbReference>
<reference evidence="3" key="1">
    <citation type="submission" date="2023-07" db="EMBL/GenBank/DDBJ databases">
        <title>Genome content predicts the carbon catabolic preferences of heterotrophic bacteria.</title>
        <authorList>
            <person name="Gralka M."/>
        </authorList>
    </citation>
    <scope>NUCLEOTIDE SEQUENCE</scope>
    <source>
        <strain evidence="3">G2M05</strain>
    </source>
</reference>
<evidence type="ECO:0000313" key="4">
    <source>
        <dbReference type="Proteomes" id="UP001170624"/>
    </source>
</evidence>
<proteinExistence type="predicted"/>
<protein>
    <submittedName>
        <fullName evidence="3">DUF4381 domain-containing protein</fullName>
    </submittedName>
</protein>
<dbReference type="RefSeq" id="WP_083541000.1">
    <property type="nucleotide sequence ID" value="NZ_CANMLA010000020.1"/>
</dbReference>
<dbReference type="InterPro" id="IPR025489">
    <property type="entry name" value="DUF4381"/>
</dbReference>
<accession>A0AAW7YBX8</accession>
<evidence type="ECO:0000256" key="1">
    <source>
        <dbReference type="SAM" id="MobiDB-lite"/>
    </source>
</evidence>
<feature type="transmembrane region" description="Helical" evidence="2">
    <location>
        <begin position="29"/>
        <end position="49"/>
    </location>
</feature>
<evidence type="ECO:0000313" key="3">
    <source>
        <dbReference type="EMBL" id="MDO6545400.1"/>
    </source>
</evidence>
<dbReference type="Proteomes" id="UP001170624">
    <property type="component" value="Unassembled WGS sequence"/>
</dbReference>
<feature type="region of interest" description="Disordered" evidence="1">
    <location>
        <begin position="159"/>
        <end position="179"/>
    </location>
</feature>
<dbReference type="AlphaFoldDB" id="A0AAW7YBX8"/>
<dbReference type="EMBL" id="JAUOPU010000050">
    <property type="protein sequence ID" value="MDO6545400.1"/>
    <property type="molecule type" value="Genomic_DNA"/>
</dbReference>